<proteinExistence type="inferred from homology"/>
<accession>A0A1I1F062</accession>
<organism evidence="2 3">
    <name type="scientific">Fructobacillus durionis</name>
    <dbReference type="NCBI Taxonomy" id="283737"/>
    <lineage>
        <taxon>Bacteria</taxon>
        <taxon>Bacillati</taxon>
        <taxon>Bacillota</taxon>
        <taxon>Bacilli</taxon>
        <taxon>Lactobacillales</taxon>
        <taxon>Lactobacillaceae</taxon>
        <taxon>Fructobacillus</taxon>
    </lineage>
</organism>
<dbReference type="RefSeq" id="WP_091501950.1">
    <property type="nucleotide sequence ID" value="NZ_FOLI01000002.1"/>
</dbReference>
<dbReference type="PANTHER" id="PTHR39161">
    <property type="entry name" value="ADAPTER PROTEIN MECA"/>
    <property type="match status" value="1"/>
</dbReference>
<dbReference type="Proteomes" id="UP000199376">
    <property type="component" value="Unassembled WGS sequence"/>
</dbReference>
<dbReference type="InterPro" id="IPR038471">
    <property type="entry name" value="MecA_C_sf"/>
</dbReference>
<name>A0A1I1F062_9LACO</name>
<keyword evidence="3" id="KW-1185">Reference proteome</keyword>
<comment type="similarity">
    <text evidence="1">Belongs to the MecA family.</text>
</comment>
<dbReference type="Pfam" id="PF05389">
    <property type="entry name" value="MecA"/>
    <property type="match status" value="1"/>
</dbReference>
<dbReference type="PIRSF" id="PIRSF029008">
    <property type="entry name" value="MecA"/>
    <property type="match status" value="1"/>
</dbReference>
<reference evidence="2 3" key="1">
    <citation type="submission" date="2016-10" db="EMBL/GenBank/DDBJ databases">
        <authorList>
            <person name="de Groot N.N."/>
        </authorList>
    </citation>
    <scope>NUCLEOTIDE SEQUENCE [LARGE SCALE GENOMIC DNA]</scope>
    <source>
        <strain evidence="2 3">DSM 19113</strain>
    </source>
</reference>
<dbReference type="PANTHER" id="PTHR39161:SF1">
    <property type="entry name" value="ADAPTER PROTEIN MECA 1"/>
    <property type="match status" value="1"/>
</dbReference>
<dbReference type="InterPro" id="IPR008681">
    <property type="entry name" value="Neg-reg_MecA"/>
</dbReference>
<dbReference type="EMBL" id="FOLI01000002">
    <property type="protein sequence ID" value="SFB92657.1"/>
    <property type="molecule type" value="Genomic_DNA"/>
</dbReference>
<dbReference type="Gene3D" id="3.30.70.1950">
    <property type="match status" value="1"/>
</dbReference>
<evidence type="ECO:0000313" key="2">
    <source>
        <dbReference type="EMBL" id="SFB92657.1"/>
    </source>
</evidence>
<evidence type="ECO:0000313" key="3">
    <source>
        <dbReference type="Proteomes" id="UP000199376"/>
    </source>
</evidence>
<evidence type="ECO:0000256" key="1">
    <source>
        <dbReference type="ARBA" id="ARBA00005397"/>
    </source>
</evidence>
<dbReference type="STRING" id="283737.SAMN05660453_0610"/>
<dbReference type="OrthoDB" id="2360201at2"/>
<protein>
    <submittedName>
        <fullName evidence="2">Adapter protein MecA 1/2</fullName>
    </submittedName>
</protein>
<gene>
    <name evidence="2" type="ORF">SAMN05660453_0610</name>
</gene>
<sequence length="236" mass="26711">MEMERINDNTIRVMVENDDLKDRGTSVRDLLSDRNKIESFFYNILSELDTDQDFADNDKVSFQVLPNQNGLELFISRLDDEEALGSLLSTLSQREENEAANQEQASDSMSPIDDLSFEQKQALQESDQTQENAVSVSSAGRIDVVELKDFEDLLSLVALLNDFEGNSSAYQYKNKYYLSIDSRFLNLSASELNSFFATLIEYGRFAKQSDSFLSEHGDLLFRGKAIQSLNKIFASA</sequence>
<dbReference type="AlphaFoldDB" id="A0A1I1F062"/>